<dbReference type="InterPro" id="IPR000152">
    <property type="entry name" value="EGF-type_Asp/Asn_hydroxyl_site"/>
</dbReference>
<dbReference type="FunFam" id="2.10.25.10:FF:000038">
    <property type="entry name" value="Fibrillin 2"/>
    <property type="match status" value="1"/>
</dbReference>
<sequence length="274" mass="29362">GECLNLPEGCLSGDHGCDVNARCGNIIGSYFCQCLQGYSGDGHSCYDVDECTQENRLCEHDCMNQPGTYSCVCSPGYTITADLHNCTGTHSHNTTHSLQCDSLQCDSVQCDSLQCDSLRVIHFCVIDFGVIHFGVIDFTCVSSNDTCEQTCTNTAGSFLCSCRRGYQLHIDGRSCVVKESIFCSRVDFLSFTALCVHAYVCISLLTDVTSCALRNGGCDHTCSLGAEGHIHCSCRAGWELSADQRTCIVCVAPNTCDCPAGYPGPGCSGNVSCD</sequence>
<dbReference type="SMART" id="SM00181">
    <property type="entry name" value="EGF"/>
    <property type="match status" value="4"/>
</dbReference>
<dbReference type="Proteomes" id="UP000694427">
    <property type="component" value="Unplaced"/>
</dbReference>
<evidence type="ECO:0000256" key="5">
    <source>
        <dbReference type="PROSITE-ProRule" id="PRU00076"/>
    </source>
</evidence>
<feature type="domain" description="EGF-like" evidence="6">
    <location>
        <begin position="47"/>
        <end position="87"/>
    </location>
</feature>
<dbReference type="InterPro" id="IPR050751">
    <property type="entry name" value="ECM_structural_protein"/>
</dbReference>
<dbReference type="InterPro" id="IPR018097">
    <property type="entry name" value="EGF_Ca-bd_CS"/>
</dbReference>
<evidence type="ECO:0000256" key="4">
    <source>
        <dbReference type="ARBA" id="ARBA00023157"/>
    </source>
</evidence>
<evidence type="ECO:0000256" key="1">
    <source>
        <dbReference type="ARBA" id="ARBA00022536"/>
    </source>
</evidence>
<dbReference type="SUPFAM" id="SSF57196">
    <property type="entry name" value="EGF/Laminin"/>
    <property type="match status" value="4"/>
</dbReference>
<organism evidence="7 8">
    <name type="scientific">Cyprinus carpio</name>
    <name type="common">Common carp</name>
    <dbReference type="NCBI Taxonomy" id="7962"/>
    <lineage>
        <taxon>Eukaryota</taxon>
        <taxon>Metazoa</taxon>
        <taxon>Chordata</taxon>
        <taxon>Craniata</taxon>
        <taxon>Vertebrata</taxon>
        <taxon>Euteleostomi</taxon>
        <taxon>Actinopterygii</taxon>
        <taxon>Neopterygii</taxon>
        <taxon>Teleostei</taxon>
        <taxon>Ostariophysi</taxon>
        <taxon>Cypriniformes</taxon>
        <taxon>Cyprinidae</taxon>
        <taxon>Cyprininae</taxon>
        <taxon>Cyprinus</taxon>
    </lineage>
</organism>
<feature type="domain" description="EGF-like" evidence="6">
    <location>
        <begin position="6"/>
        <end position="46"/>
    </location>
</feature>
<evidence type="ECO:0000259" key="6">
    <source>
        <dbReference type="PROSITE" id="PS50026"/>
    </source>
</evidence>
<keyword evidence="8" id="KW-1185">Reference proteome</keyword>
<evidence type="ECO:0000256" key="3">
    <source>
        <dbReference type="ARBA" id="ARBA00022737"/>
    </source>
</evidence>
<keyword evidence="1 5" id="KW-0245">EGF-like domain</keyword>
<dbReference type="Gene3D" id="2.10.25.10">
    <property type="entry name" value="Laminin"/>
    <property type="match status" value="4"/>
</dbReference>
<evidence type="ECO:0000313" key="8">
    <source>
        <dbReference type="Proteomes" id="UP000694427"/>
    </source>
</evidence>
<dbReference type="SMART" id="SM00179">
    <property type="entry name" value="EGF_CA"/>
    <property type="match status" value="4"/>
</dbReference>
<dbReference type="PROSITE" id="PS01186">
    <property type="entry name" value="EGF_2"/>
    <property type="match status" value="2"/>
</dbReference>
<dbReference type="GO" id="GO:0005509">
    <property type="term" value="F:calcium ion binding"/>
    <property type="evidence" value="ECO:0007669"/>
    <property type="project" value="InterPro"/>
</dbReference>
<dbReference type="InterPro" id="IPR049883">
    <property type="entry name" value="NOTCH1_EGF-like"/>
</dbReference>
<dbReference type="PANTHER" id="PTHR24034:SF200">
    <property type="entry name" value="EGF-LIKE AND EMI DOMAIN-CONTAINING PROTEIN 1"/>
    <property type="match status" value="1"/>
</dbReference>
<dbReference type="PROSITE" id="PS01187">
    <property type="entry name" value="EGF_CA"/>
    <property type="match status" value="1"/>
</dbReference>
<protein>
    <recommendedName>
        <fullName evidence="6">EGF-like domain-containing protein</fullName>
    </recommendedName>
</protein>
<dbReference type="PANTHER" id="PTHR24034">
    <property type="entry name" value="EGF-LIKE DOMAIN-CONTAINING PROTEIN"/>
    <property type="match status" value="1"/>
</dbReference>
<keyword evidence="2" id="KW-0732">Signal</keyword>
<dbReference type="PROSITE" id="PS00010">
    <property type="entry name" value="ASX_HYDROXYL"/>
    <property type="match status" value="2"/>
</dbReference>
<dbReference type="InterPro" id="IPR000742">
    <property type="entry name" value="EGF"/>
</dbReference>
<proteinExistence type="predicted"/>
<evidence type="ECO:0000256" key="2">
    <source>
        <dbReference type="ARBA" id="ARBA00022729"/>
    </source>
</evidence>
<dbReference type="InterPro" id="IPR024731">
    <property type="entry name" value="NELL2-like_EGF"/>
</dbReference>
<dbReference type="GO" id="GO:0030855">
    <property type="term" value="P:epithelial cell differentiation"/>
    <property type="evidence" value="ECO:0007669"/>
    <property type="project" value="UniProtKB-ARBA"/>
</dbReference>
<dbReference type="PROSITE" id="PS50026">
    <property type="entry name" value="EGF_3"/>
    <property type="match status" value="2"/>
</dbReference>
<dbReference type="Pfam" id="PF12947">
    <property type="entry name" value="EGF_3"/>
    <property type="match status" value="1"/>
</dbReference>
<evidence type="ECO:0000313" key="7">
    <source>
        <dbReference type="Ensembl" id="ENSCCRP00010093157.1"/>
    </source>
</evidence>
<comment type="caution">
    <text evidence="5">Lacks conserved residue(s) required for the propagation of feature annotation.</text>
</comment>
<accession>A0A8C1NKN5</accession>
<dbReference type="Ensembl" id="ENSCCRT00010103311.1">
    <property type="protein sequence ID" value="ENSCCRP00010093157.1"/>
    <property type="gene ID" value="ENSCCRG00010040760.1"/>
</dbReference>
<keyword evidence="3" id="KW-0677">Repeat</keyword>
<dbReference type="InterPro" id="IPR001881">
    <property type="entry name" value="EGF-like_Ca-bd_dom"/>
</dbReference>
<keyword evidence="4" id="KW-1015">Disulfide bond</keyword>
<dbReference type="FunFam" id="2.10.25.10:FF:000240">
    <property type="entry name" value="Vitamin K-dependent protein S"/>
    <property type="match status" value="1"/>
</dbReference>
<dbReference type="Pfam" id="PF07645">
    <property type="entry name" value="EGF_CA"/>
    <property type="match status" value="1"/>
</dbReference>
<dbReference type="AlphaFoldDB" id="A0A8C1NKN5"/>
<reference evidence="7" key="1">
    <citation type="submission" date="2025-08" db="UniProtKB">
        <authorList>
            <consortium name="Ensembl"/>
        </authorList>
    </citation>
    <scope>IDENTIFICATION</scope>
</reference>
<dbReference type="Pfam" id="PF14670">
    <property type="entry name" value="FXa_inhibition"/>
    <property type="match status" value="2"/>
</dbReference>
<reference evidence="7" key="2">
    <citation type="submission" date="2025-09" db="UniProtKB">
        <authorList>
            <consortium name="Ensembl"/>
        </authorList>
    </citation>
    <scope>IDENTIFICATION</scope>
</reference>
<name>A0A8C1NKN5_CYPCA</name>